<evidence type="ECO:0000313" key="1">
    <source>
        <dbReference type="EMBL" id="GAH46864.1"/>
    </source>
</evidence>
<dbReference type="EMBL" id="BARU01007675">
    <property type="protein sequence ID" value="GAH46864.1"/>
    <property type="molecule type" value="Genomic_DNA"/>
</dbReference>
<gene>
    <name evidence="1" type="ORF">S03H2_15124</name>
</gene>
<comment type="caution">
    <text evidence="1">The sequence shown here is derived from an EMBL/GenBank/DDBJ whole genome shotgun (WGS) entry which is preliminary data.</text>
</comment>
<reference evidence="1" key="1">
    <citation type="journal article" date="2014" name="Front. Microbiol.">
        <title>High frequency of phylogenetically diverse reductive dehalogenase-homologous genes in deep subseafloor sedimentary metagenomes.</title>
        <authorList>
            <person name="Kawai M."/>
            <person name="Futagami T."/>
            <person name="Toyoda A."/>
            <person name="Takaki Y."/>
            <person name="Nishi S."/>
            <person name="Hori S."/>
            <person name="Arai W."/>
            <person name="Tsubouchi T."/>
            <person name="Morono Y."/>
            <person name="Uchiyama I."/>
            <person name="Ito T."/>
            <person name="Fujiyama A."/>
            <person name="Inagaki F."/>
            <person name="Takami H."/>
        </authorList>
    </citation>
    <scope>NUCLEOTIDE SEQUENCE</scope>
    <source>
        <strain evidence="1">Expedition CK06-06</strain>
    </source>
</reference>
<feature type="non-terminal residue" evidence="1">
    <location>
        <position position="1"/>
    </location>
</feature>
<proteinExistence type="predicted"/>
<organism evidence="1">
    <name type="scientific">marine sediment metagenome</name>
    <dbReference type="NCBI Taxonomy" id="412755"/>
    <lineage>
        <taxon>unclassified sequences</taxon>
        <taxon>metagenomes</taxon>
        <taxon>ecological metagenomes</taxon>
    </lineage>
</organism>
<name>X1GZ16_9ZZZZ</name>
<accession>X1GZ16</accession>
<sequence length="54" mass="6403">ERMQREIEEQFGEEAIQKAKERLCSKCTRRFCSLCPLTTKGEDCPYFKLKEEGE</sequence>
<dbReference type="AlphaFoldDB" id="X1GZ16"/>
<protein>
    <submittedName>
        <fullName evidence="1">Uncharacterized protein</fullName>
    </submittedName>
</protein>